<gene>
    <name evidence="1" type="ORF">ATL17_1708</name>
</gene>
<reference evidence="1 2" key="1">
    <citation type="submission" date="2019-03" db="EMBL/GenBank/DDBJ databases">
        <title>Genomic Encyclopedia of Type Strains, Phase III (KMG-III): the genomes of soil and plant-associated and newly described type strains.</title>
        <authorList>
            <person name="Whitman W."/>
        </authorList>
    </citation>
    <scope>NUCLEOTIDE SEQUENCE [LARGE SCALE GENOMIC DNA]</scope>
    <source>
        <strain evidence="1 2">CGMCC 1.7002</strain>
    </source>
</reference>
<dbReference type="OrthoDB" id="9809132at2"/>
<dbReference type="InterPro" id="IPR039366">
    <property type="entry name" value="Pilotin"/>
</dbReference>
<protein>
    <submittedName>
        <fullName evidence="1">Putative lipoprotein</fullName>
    </submittedName>
</protein>
<dbReference type="EMBL" id="SNYR01000002">
    <property type="protein sequence ID" value="TDQ63700.1"/>
    <property type="molecule type" value="Genomic_DNA"/>
</dbReference>
<dbReference type="Proteomes" id="UP000295391">
    <property type="component" value="Unassembled WGS sequence"/>
</dbReference>
<dbReference type="PANTHER" id="PTHR38013">
    <property type="entry name" value="GLYCOPROTEIN/POLYSACCHARIDE METABOLISM"/>
    <property type="match status" value="1"/>
</dbReference>
<evidence type="ECO:0000313" key="1">
    <source>
        <dbReference type="EMBL" id="TDQ63700.1"/>
    </source>
</evidence>
<keyword evidence="1" id="KW-0449">Lipoprotein</keyword>
<name>A0A4R6VND0_9HYPH</name>
<keyword evidence="2" id="KW-1185">Reference proteome</keyword>
<dbReference type="InterPro" id="IPR053196">
    <property type="entry name" value="Lipoprotein_YbaY-like"/>
</dbReference>
<dbReference type="AlphaFoldDB" id="A0A4R6VND0"/>
<sequence length="127" mass="13822">MSVINFAMFAALIAAFPPSNNCTVEGEVFYVQRIALPENAVISVRLEEQGIADKAAEIFAETEFGSAGKQVPFPFKLEADCAVLKGAVTPGFTVRIMVGDKLRFINTVSHPYDETQDVQRIQVDPVG</sequence>
<comment type="caution">
    <text evidence="1">The sequence shown here is derived from an EMBL/GenBank/DDBJ whole genome shotgun (WGS) entry which is preliminary data.</text>
</comment>
<evidence type="ECO:0000313" key="2">
    <source>
        <dbReference type="Proteomes" id="UP000295391"/>
    </source>
</evidence>
<accession>A0A4R6VND0</accession>
<dbReference type="RefSeq" id="WP_133572366.1">
    <property type="nucleotide sequence ID" value="NZ_SNYR01000002.1"/>
</dbReference>
<dbReference type="Pfam" id="PF09619">
    <property type="entry name" value="YscW"/>
    <property type="match status" value="1"/>
</dbReference>
<dbReference type="PANTHER" id="PTHR38013:SF1">
    <property type="entry name" value="GLYCOPROTEIN_POLYSACCHARIDE METABOLISM"/>
    <property type="match status" value="1"/>
</dbReference>
<organism evidence="1 2">
    <name type="scientific">Maritalea mobilis</name>
    <dbReference type="NCBI Taxonomy" id="483324"/>
    <lineage>
        <taxon>Bacteria</taxon>
        <taxon>Pseudomonadati</taxon>
        <taxon>Pseudomonadota</taxon>
        <taxon>Alphaproteobacteria</taxon>
        <taxon>Hyphomicrobiales</taxon>
        <taxon>Devosiaceae</taxon>
        <taxon>Maritalea</taxon>
    </lineage>
</organism>
<proteinExistence type="predicted"/>